<protein>
    <submittedName>
        <fullName evidence="2">Uncharacterized protein</fullName>
    </submittedName>
</protein>
<evidence type="ECO:0000313" key="2">
    <source>
        <dbReference type="EMBL" id="ELW66570.1"/>
    </source>
</evidence>
<feature type="region of interest" description="Disordered" evidence="1">
    <location>
        <begin position="1"/>
        <end position="24"/>
    </location>
</feature>
<reference evidence="3" key="1">
    <citation type="submission" date="2012-07" db="EMBL/GenBank/DDBJ databases">
        <title>Genome of the Chinese tree shrew, a rising model animal genetically related to primates.</title>
        <authorList>
            <person name="Zhang G."/>
            <person name="Fan Y."/>
            <person name="Yao Y."/>
            <person name="Huang Z."/>
        </authorList>
    </citation>
    <scope>NUCLEOTIDE SEQUENCE [LARGE SCALE GENOMIC DNA]</scope>
</reference>
<reference evidence="3" key="2">
    <citation type="journal article" date="2013" name="Nat. Commun.">
        <title>Genome of the Chinese tree shrew.</title>
        <authorList>
            <person name="Fan Y."/>
            <person name="Huang Z.Y."/>
            <person name="Cao C.C."/>
            <person name="Chen C.S."/>
            <person name="Chen Y.X."/>
            <person name="Fan D.D."/>
            <person name="He J."/>
            <person name="Hou H.L."/>
            <person name="Hu L."/>
            <person name="Hu X.T."/>
            <person name="Jiang X.T."/>
            <person name="Lai R."/>
            <person name="Lang Y.S."/>
            <person name="Liang B."/>
            <person name="Liao S.G."/>
            <person name="Mu D."/>
            <person name="Ma Y.Y."/>
            <person name="Niu Y.Y."/>
            <person name="Sun X.Q."/>
            <person name="Xia J.Q."/>
            <person name="Xiao J."/>
            <person name="Xiong Z.Q."/>
            <person name="Xu L."/>
            <person name="Yang L."/>
            <person name="Zhang Y."/>
            <person name="Zhao W."/>
            <person name="Zhao X.D."/>
            <person name="Zheng Y.T."/>
            <person name="Zhou J.M."/>
            <person name="Zhu Y.B."/>
            <person name="Zhang G.J."/>
            <person name="Wang J."/>
            <person name="Yao Y.G."/>
        </authorList>
    </citation>
    <scope>NUCLEOTIDE SEQUENCE [LARGE SCALE GENOMIC DNA]</scope>
</reference>
<dbReference type="EMBL" id="KB320648">
    <property type="protein sequence ID" value="ELW66570.1"/>
    <property type="molecule type" value="Genomic_DNA"/>
</dbReference>
<dbReference type="InParanoid" id="L9KUI3"/>
<sequence length="271" mass="29785">MKTAKETPEMENSAVYRARGPRHCSGCDRGEEQSILHPETKATIASFVNGLMPLSHLNPSPPNKLHTSLLAVPCRAQSCLRFCTHGPPPPKSGLSSQRSQHQHTHTHVRAHTLNYPSIMQDRDKKKYRWQERRQLRPARESVAEAGCLPQAVLHMREGFRLGVFVGSGGPGPAVETNNWTPVKGTGNLKYKKREQQAAASKARLLQHPFPPADVPDDTLSSDCDHLWAVQHLFGVVCGSLSQATVAAAPPTSTPPQFGQLVQLDVTQHLET</sequence>
<gene>
    <name evidence="2" type="ORF">TREES_T100017072</name>
</gene>
<name>L9KUI3_TUPCH</name>
<dbReference type="AlphaFoldDB" id="L9KUI3"/>
<evidence type="ECO:0000256" key="1">
    <source>
        <dbReference type="SAM" id="MobiDB-lite"/>
    </source>
</evidence>
<feature type="region of interest" description="Disordered" evidence="1">
    <location>
        <begin position="88"/>
        <end position="108"/>
    </location>
</feature>
<evidence type="ECO:0000313" key="3">
    <source>
        <dbReference type="Proteomes" id="UP000011518"/>
    </source>
</evidence>
<proteinExistence type="predicted"/>
<accession>L9KUI3</accession>
<organism evidence="2 3">
    <name type="scientific">Tupaia chinensis</name>
    <name type="common">Chinese tree shrew</name>
    <name type="synonym">Tupaia belangeri chinensis</name>
    <dbReference type="NCBI Taxonomy" id="246437"/>
    <lineage>
        <taxon>Eukaryota</taxon>
        <taxon>Metazoa</taxon>
        <taxon>Chordata</taxon>
        <taxon>Craniata</taxon>
        <taxon>Vertebrata</taxon>
        <taxon>Euteleostomi</taxon>
        <taxon>Mammalia</taxon>
        <taxon>Eutheria</taxon>
        <taxon>Euarchontoglires</taxon>
        <taxon>Scandentia</taxon>
        <taxon>Tupaiidae</taxon>
        <taxon>Tupaia</taxon>
    </lineage>
</organism>
<dbReference type="Proteomes" id="UP000011518">
    <property type="component" value="Unassembled WGS sequence"/>
</dbReference>
<keyword evidence="3" id="KW-1185">Reference proteome</keyword>